<name>A0A1M4UIL5_MARH1</name>
<dbReference type="CDD" id="cd00077">
    <property type="entry name" value="HDc"/>
    <property type="match status" value="1"/>
</dbReference>
<sequence length="380" mass="44835">MNYEKKYEELRMLKEELEDAYEQLEYSYKELEELNNRFVKVVDLISNISIDVSMEKYFNKILSVFVELLPEVKYGCILKKEDDVFRFISIFGHSKKLYYNIAILKEKIDEIKLIENFYYNNIKNINVIKDKIMNVEKSLVIPIKTFTLHGYIILDLVKNNFKQHQIELIRVISNIASTFFMSRELYNKQKKYLKNTAFAFLKAIDYYDPYTKGHSERVSYYATSLAKTIGKENIINDIFLASALHDIGKLSIPQTILLKKEKLTKEEYEKIKEHPIKGEELVNSFEGFERIGKIIRHHHERWDGKGYPDGLNGEEIPLESRIITIADAFDAITTTRPYRKAFAINEAISELRRSKGKQFDPYLTEEFIKFLKINSFLEEV</sequence>
<dbReference type="PROSITE" id="PS51831">
    <property type="entry name" value="HD"/>
    <property type="match status" value="1"/>
</dbReference>
<dbReference type="AlphaFoldDB" id="A0A1M4UIL5"/>
<protein>
    <submittedName>
        <fullName evidence="4">HD domain-containing protein</fullName>
    </submittedName>
</protein>
<dbReference type="SMART" id="SM00471">
    <property type="entry name" value="HDc"/>
    <property type="match status" value="1"/>
</dbReference>
<evidence type="ECO:0000313" key="5">
    <source>
        <dbReference type="Proteomes" id="UP000184334"/>
    </source>
</evidence>
<dbReference type="PROSITE" id="PS51832">
    <property type="entry name" value="HD_GYP"/>
    <property type="match status" value="1"/>
</dbReference>
<dbReference type="Pfam" id="PF13487">
    <property type="entry name" value="HD_5"/>
    <property type="match status" value="1"/>
</dbReference>
<gene>
    <name evidence="4" type="ORF">SAMN02745164_00688</name>
</gene>
<proteinExistence type="predicted"/>
<feature type="domain" description="HD" evidence="2">
    <location>
        <begin position="211"/>
        <end position="332"/>
    </location>
</feature>
<dbReference type="OrthoDB" id="9804747at2"/>
<evidence type="ECO:0000256" key="1">
    <source>
        <dbReference type="SAM" id="Coils"/>
    </source>
</evidence>
<evidence type="ECO:0000259" key="2">
    <source>
        <dbReference type="PROSITE" id="PS51831"/>
    </source>
</evidence>
<feature type="coiled-coil region" evidence="1">
    <location>
        <begin position="3"/>
        <end position="37"/>
    </location>
</feature>
<dbReference type="InterPro" id="IPR037522">
    <property type="entry name" value="HD_GYP_dom"/>
</dbReference>
<accession>A0A1M4UIL5</accession>
<dbReference type="STRING" id="1122195.SAMN02745164_00688"/>
<dbReference type="SUPFAM" id="SSF109604">
    <property type="entry name" value="HD-domain/PDEase-like"/>
    <property type="match status" value="1"/>
</dbReference>
<dbReference type="PANTHER" id="PTHR43155">
    <property type="entry name" value="CYCLIC DI-GMP PHOSPHODIESTERASE PA4108-RELATED"/>
    <property type="match status" value="1"/>
</dbReference>
<evidence type="ECO:0000313" key="4">
    <source>
        <dbReference type="EMBL" id="SHE56537.1"/>
    </source>
</evidence>
<dbReference type="EMBL" id="FQUI01000007">
    <property type="protein sequence ID" value="SHE56537.1"/>
    <property type="molecule type" value="Genomic_DNA"/>
</dbReference>
<keyword evidence="5" id="KW-1185">Reference proteome</keyword>
<dbReference type="InterPro" id="IPR003607">
    <property type="entry name" value="HD/PDEase_dom"/>
</dbReference>
<dbReference type="RefSeq" id="WP_072863458.1">
    <property type="nucleotide sequence ID" value="NZ_FQUI01000007.1"/>
</dbReference>
<keyword evidence="1" id="KW-0175">Coiled coil</keyword>
<reference evidence="4" key="1">
    <citation type="submission" date="2016-11" db="EMBL/GenBank/DDBJ databases">
        <authorList>
            <person name="Varghese N."/>
            <person name="Submissions S."/>
        </authorList>
    </citation>
    <scope>NUCLEOTIDE SEQUENCE [LARGE SCALE GENOMIC DNA]</scope>
    <source>
        <strain evidence="4">DSM 16785</strain>
    </source>
</reference>
<dbReference type="Proteomes" id="UP000184334">
    <property type="component" value="Unassembled WGS sequence"/>
</dbReference>
<comment type="caution">
    <text evidence="4">The sequence shown here is derived from an EMBL/GenBank/DDBJ whole genome shotgun (WGS) entry which is preliminary data.</text>
</comment>
<feature type="domain" description="HD-GYP" evidence="3">
    <location>
        <begin position="189"/>
        <end position="380"/>
    </location>
</feature>
<dbReference type="InterPro" id="IPR006674">
    <property type="entry name" value="HD_domain"/>
</dbReference>
<organism evidence="4 5">
    <name type="scientific">Marinitoga hydrogenitolerans (strain DSM 16785 / JCM 12826 / AT1271)</name>
    <dbReference type="NCBI Taxonomy" id="1122195"/>
    <lineage>
        <taxon>Bacteria</taxon>
        <taxon>Thermotogati</taxon>
        <taxon>Thermotogota</taxon>
        <taxon>Thermotogae</taxon>
        <taxon>Petrotogales</taxon>
        <taxon>Petrotogaceae</taxon>
        <taxon>Marinitoga</taxon>
    </lineage>
</organism>
<evidence type="ECO:0000259" key="3">
    <source>
        <dbReference type="PROSITE" id="PS51832"/>
    </source>
</evidence>
<dbReference type="Gene3D" id="1.10.3210.10">
    <property type="entry name" value="Hypothetical protein af1432"/>
    <property type="match status" value="1"/>
</dbReference>
<dbReference type="PANTHER" id="PTHR43155:SF8">
    <property type="entry name" value="METAL DEPENDENT PHOSPHOHYDROLASE"/>
    <property type="match status" value="1"/>
</dbReference>